<dbReference type="PANTHER" id="PTHR23073">
    <property type="entry name" value="26S PROTEASOME REGULATORY SUBUNIT"/>
    <property type="match status" value="1"/>
</dbReference>
<evidence type="ECO:0000256" key="1">
    <source>
        <dbReference type="ARBA" id="ARBA00006914"/>
    </source>
</evidence>
<comment type="similarity">
    <text evidence="1">Belongs to the AAA ATPase family.</text>
</comment>
<dbReference type="InterPro" id="IPR041569">
    <property type="entry name" value="AAA_lid_3"/>
</dbReference>
<dbReference type="Proteomes" id="UP000219636">
    <property type="component" value="Unassembled WGS sequence"/>
</dbReference>
<dbReference type="Gene3D" id="3.40.50.300">
    <property type="entry name" value="P-loop containing nucleotide triphosphate hydrolases"/>
    <property type="match status" value="1"/>
</dbReference>
<dbReference type="GO" id="GO:0016887">
    <property type="term" value="F:ATP hydrolysis activity"/>
    <property type="evidence" value="ECO:0007669"/>
    <property type="project" value="InterPro"/>
</dbReference>
<gene>
    <name evidence="5" type="ORF">SAMN05880501_11736</name>
</gene>
<evidence type="ECO:0000259" key="4">
    <source>
        <dbReference type="SMART" id="SM00382"/>
    </source>
</evidence>
<dbReference type="Gene3D" id="1.10.8.60">
    <property type="match status" value="1"/>
</dbReference>
<proteinExistence type="inferred from homology"/>
<dbReference type="AlphaFoldDB" id="A0A285TQD6"/>
<dbReference type="GO" id="GO:0005524">
    <property type="term" value="F:ATP binding"/>
    <property type="evidence" value="ECO:0007669"/>
    <property type="project" value="UniProtKB-KW"/>
</dbReference>
<dbReference type="SMART" id="SM00382">
    <property type="entry name" value="AAA"/>
    <property type="match status" value="1"/>
</dbReference>
<evidence type="ECO:0000313" key="5">
    <source>
        <dbReference type="EMBL" id="SOC24479.1"/>
    </source>
</evidence>
<dbReference type="SUPFAM" id="SSF52540">
    <property type="entry name" value="P-loop containing nucleoside triphosphate hydrolases"/>
    <property type="match status" value="1"/>
</dbReference>
<organism evidence="5 6">
    <name type="scientific">Ureibacillus xyleni</name>
    <dbReference type="NCBI Taxonomy" id="614648"/>
    <lineage>
        <taxon>Bacteria</taxon>
        <taxon>Bacillati</taxon>
        <taxon>Bacillota</taxon>
        <taxon>Bacilli</taxon>
        <taxon>Bacillales</taxon>
        <taxon>Caryophanaceae</taxon>
        <taxon>Ureibacillus</taxon>
    </lineage>
</organism>
<dbReference type="EMBL" id="OBMQ01000017">
    <property type="protein sequence ID" value="SOC24479.1"/>
    <property type="molecule type" value="Genomic_DNA"/>
</dbReference>
<evidence type="ECO:0000256" key="2">
    <source>
        <dbReference type="ARBA" id="ARBA00022741"/>
    </source>
</evidence>
<evidence type="ECO:0000256" key="3">
    <source>
        <dbReference type="ARBA" id="ARBA00022840"/>
    </source>
</evidence>
<dbReference type="Pfam" id="PF00004">
    <property type="entry name" value="AAA"/>
    <property type="match status" value="1"/>
</dbReference>
<feature type="domain" description="AAA+ ATPase" evidence="4">
    <location>
        <begin position="123"/>
        <end position="255"/>
    </location>
</feature>
<dbReference type="InterPro" id="IPR027417">
    <property type="entry name" value="P-loop_NTPase"/>
</dbReference>
<accession>A0A285TQD6</accession>
<dbReference type="InterPro" id="IPR050221">
    <property type="entry name" value="26S_Proteasome_ATPase"/>
</dbReference>
<name>A0A285TQD6_9BACL</name>
<dbReference type="InterPro" id="IPR003959">
    <property type="entry name" value="ATPase_AAA_core"/>
</dbReference>
<evidence type="ECO:0000313" key="6">
    <source>
        <dbReference type="Proteomes" id="UP000219636"/>
    </source>
</evidence>
<dbReference type="InterPro" id="IPR003593">
    <property type="entry name" value="AAA+_ATPase"/>
</dbReference>
<dbReference type="Pfam" id="PF17862">
    <property type="entry name" value="AAA_lid_3"/>
    <property type="match status" value="1"/>
</dbReference>
<reference evidence="6" key="1">
    <citation type="submission" date="2017-08" db="EMBL/GenBank/DDBJ databases">
        <authorList>
            <person name="Varghese N."/>
            <person name="Submissions S."/>
        </authorList>
    </citation>
    <scope>NUCLEOTIDE SEQUENCE [LARGE SCALE GENOMIC DNA]</scope>
    <source>
        <strain evidence="6">JC22</strain>
    </source>
</reference>
<dbReference type="CDD" id="cd19481">
    <property type="entry name" value="RecA-like_protease"/>
    <property type="match status" value="1"/>
</dbReference>
<keyword evidence="3" id="KW-0067">ATP-binding</keyword>
<keyword evidence="6" id="KW-1185">Reference proteome</keyword>
<protein>
    <submittedName>
        <fullName evidence="5">ATPase family protein associated with various cellular activities (AAA)</fullName>
    </submittedName>
</protein>
<sequence>MTSTEIIKKLFIAFSKKDEEEFYRLGEELIALEKRKKHNVVAKELKEALFSYSNSSNQNVSKRFKPNLPIPRDNDSGFPLLEIQEFYLDFDDLILSENNKYVLTQLIREIKVSEVLAVYNLKPKNKLLFSGEPGTGKTFTAQVISSVLQLPLVYIRFDAIISSYLGETATNLRKVFDFIKNGRWVVLFDEVDIIGKNRNDEHESGEIKRVVNNFLQMIDQFQGDSLIISATNHPHILDPAIWRRFDEVINFELPDEINRRELFIKYLKVMKREKEINIDGWSKKTNGFSPSDIKGMCKEAMVHAIVNGNDIITTADLEYSFSRYKERMSVRKQGE</sequence>
<keyword evidence="2" id="KW-0547">Nucleotide-binding</keyword>